<gene>
    <name evidence="1" type="ORF">ATL17_1604</name>
</gene>
<dbReference type="AlphaFoldDB" id="A0A4R6VKJ1"/>
<reference evidence="1 2" key="1">
    <citation type="submission" date="2019-03" db="EMBL/GenBank/DDBJ databases">
        <title>Genomic Encyclopedia of Type Strains, Phase III (KMG-III): the genomes of soil and plant-associated and newly described type strains.</title>
        <authorList>
            <person name="Whitman W."/>
        </authorList>
    </citation>
    <scope>NUCLEOTIDE SEQUENCE [LARGE SCALE GENOMIC DNA]</scope>
    <source>
        <strain evidence="1 2">CGMCC 1.7002</strain>
    </source>
</reference>
<protein>
    <submittedName>
        <fullName evidence="1">Uncharacterized protein</fullName>
    </submittedName>
</protein>
<proteinExistence type="predicted"/>
<keyword evidence="2" id="KW-1185">Reference proteome</keyword>
<evidence type="ECO:0000313" key="1">
    <source>
        <dbReference type="EMBL" id="TDQ63597.1"/>
    </source>
</evidence>
<comment type="caution">
    <text evidence="1">The sequence shown here is derived from an EMBL/GenBank/DDBJ whole genome shotgun (WGS) entry which is preliminary data.</text>
</comment>
<accession>A0A4R6VKJ1</accession>
<name>A0A4R6VKJ1_9HYPH</name>
<sequence length="155" mass="17538">MIPKQTISHREGALSLRGHAIRLAWKEQDAKPRVPVKLARRAAHNGYSQPSRALFLPLSKINNVGRGFPSTYAAANWAVAVGFLLPAYLQGRRPFFLFLSDRCEQALQRHIHRFEIIRHCAFSNALSCSHVLQSINTMQEPKSCLREPNLRGGRK</sequence>
<organism evidence="1 2">
    <name type="scientific">Maritalea mobilis</name>
    <dbReference type="NCBI Taxonomy" id="483324"/>
    <lineage>
        <taxon>Bacteria</taxon>
        <taxon>Pseudomonadati</taxon>
        <taxon>Pseudomonadota</taxon>
        <taxon>Alphaproteobacteria</taxon>
        <taxon>Hyphomicrobiales</taxon>
        <taxon>Devosiaceae</taxon>
        <taxon>Maritalea</taxon>
    </lineage>
</organism>
<evidence type="ECO:0000313" key="2">
    <source>
        <dbReference type="Proteomes" id="UP000295391"/>
    </source>
</evidence>
<dbReference type="Proteomes" id="UP000295391">
    <property type="component" value="Unassembled WGS sequence"/>
</dbReference>
<dbReference type="EMBL" id="SNYR01000002">
    <property type="protein sequence ID" value="TDQ63597.1"/>
    <property type="molecule type" value="Genomic_DNA"/>
</dbReference>